<name>A0ABR1C6E7_NECAM</name>
<keyword evidence="3" id="KW-1185">Reference proteome</keyword>
<feature type="compositionally biased region" description="Polar residues" evidence="1">
    <location>
        <begin position="1"/>
        <end position="14"/>
    </location>
</feature>
<protein>
    <submittedName>
        <fullName evidence="2">Uncharacterized protein</fullName>
    </submittedName>
</protein>
<comment type="caution">
    <text evidence="2">The sequence shown here is derived from an EMBL/GenBank/DDBJ whole genome shotgun (WGS) entry which is preliminary data.</text>
</comment>
<organism evidence="2 3">
    <name type="scientific">Necator americanus</name>
    <name type="common">Human hookworm</name>
    <dbReference type="NCBI Taxonomy" id="51031"/>
    <lineage>
        <taxon>Eukaryota</taxon>
        <taxon>Metazoa</taxon>
        <taxon>Ecdysozoa</taxon>
        <taxon>Nematoda</taxon>
        <taxon>Chromadorea</taxon>
        <taxon>Rhabditida</taxon>
        <taxon>Rhabditina</taxon>
        <taxon>Rhabditomorpha</taxon>
        <taxon>Strongyloidea</taxon>
        <taxon>Ancylostomatidae</taxon>
        <taxon>Bunostominae</taxon>
        <taxon>Necator</taxon>
    </lineage>
</organism>
<evidence type="ECO:0000256" key="1">
    <source>
        <dbReference type="SAM" id="MobiDB-lite"/>
    </source>
</evidence>
<evidence type="ECO:0000313" key="2">
    <source>
        <dbReference type="EMBL" id="KAK6733394.1"/>
    </source>
</evidence>
<dbReference type="EMBL" id="JAVFWL010000002">
    <property type="protein sequence ID" value="KAK6733394.1"/>
    <property type="molecule type" value="Genomic_DNA"/>
</dbReference>
<dbReference type="Proteomes" id="UP001303046">
    <property type="component" value="Unassembled WGS sequence"/>
</dbReference>
<gene>
    <name evidence="2" type="primary">Necator_chrII.g5041</name>
    <name evidence="2" type="ORF">RB195_017249</name>
</gene>
<reference evidence="2 3" key="1">
    <citation type="submission" date="2023-08" db="EMBL/GenBank/DDBJ databases">
        <title>A Necator americanus chromosomal reference genome.</title>
        <authorList>
            <person name="Ilik V."/>
            <person name="Petrzelkova K.J."/>
            <person name="Pardy F."/>
            <person name="Fuh T."/>
            <person name="Niatou-Singa F.S."/>
            <person name="Gouil Q."/>
            <person name="Baker L."/>
            <person name="Ritchie M.E."/>
            <person name="Jex A.R."/>
            <person name="Gazzola D."/>
            <person name="Li H."/>
            <person name="Toshio Fujiwara R."/>
            <person name="Zhan B."/>
            <person name="Aroian R.V."/>
            <person name="Pafco B."/>
            <person name="Schwarz E.M."/>
        </authorList>
    </citation>
    <scope>NUCLEOTIDE SEQUENCE [LARGE SCALE GENOMIC DNA]</scope>
    <source>
        <strain evidence="2 3">Aroian</strain>
        <tissue evidence="2">Whole animal</tissue>
    </source>
</reference>
<proteinExistence type="predicted"/>
<accession>A0ABR1C6E7</accession>
<evidence type="ECO:0000313" key="3">
    <source>
        <dbReference type="Proteomes" id="UP001303046"/>
    </source>
</evidence>
<feature type="compositionally biased region" description="Basic and acidic residues" evidence="1">
    <location>
        <begin position="15"/>
        <end position="63"/>
    </location>
</feature>
<sequence>MGNSQSYDVTNVSSREAKRQEKTGSVKPLQDDLPPRILESNEHEKAENKAPTEHGAHHDEHHIEHHKSHAPEPPIEPAVVVVSHEEKKSNPEIGDGVNVTDLELLYRVEEPDAIPVDAFPAQSRYD</sequence>
<feature type="region of interest" description="Disordered" evidence="1">
    <location>
        <begin position="1"/>
        <end position="74"/>
    </location>
</feature>